<gene>
    <name evidence="1" type="primary">CSON013690</name>
</gene>
<accession>A0A336JY31</accession>
<evidence type="ECO:0000313" key="2">
    <source>
        <dbReference type="EMBL" id="SSX17444.1"/>
    </source>
</evidence>
<dbReference type="AlphaFoldDB" id="A0A336JY31"/>
<proteinExistence type="predicted"/>
<reference evidence="2" key="2">
    <citation type="submission" date="2018-07" db="EMBL/GenBank/DDBJ databases">
        <authorList>
            <person name="Quirk P.G."/>
            <person name="Krulwich T.A."/>
        </authorList>
    </citation>
    <scope>NUCLEOTIDE SEQUENCE</scope>
</reference>
<dbReference type="OMA" id="LRCMNIN"/>
<reference evidence="1" key="1">
    <citation type="submission" date="2018-04" db="EMBL/GenBank/DDBJ databases">
        <authorList>
            <person name="Go L.Y."/>
            <person name="Mitchell J.A."/>
        </authorList>
    </citation>
    <scope>NUCLEOTIDE SEQUENCE</scope>
    <source>
        <tissue evidence="1">Whole organism</tissue>
    </source>
</reference>
<name>A0A336JY31_CULSO</name>
<dbReference type="EMBL" id="UFQS01000006">
    <property type="protein sequence ID" value="SSW97057.1"/>
    <property type="molecule type" value="Genomic_DNA"/>
</dbReference>
<dbReference type="VEuPathDB" id="VectorBase:CSON013690"/>
<evidence type="ECO:0000313" key="1">
    <source>
        <dbReference type="EMBL" id="SSW97057.1"/>
    </source>
</evidence>
<protein>
    <submittedName>
        <fullName evidence="1">CSON013690 protein</fullName>
    </submittedName>
</protein>
<organism evidence="1">
    <name type="scientific">Culicoides sonorensis</name>
    <name type="common">Biting midge</name>
    <dbReference type="NCBI Taxonomy" id="179676"/>
    <lineage>
        <taxon>Eukaryota</taxon>
        <taxon>Metazoa</taxon>
        <taxon>Ecdysozoa</taxon>
        <taxon>Arthropoda</taxon>
        <taxon>Hexapoda</taxon>
        <taxon>Insecta</taxon>
        <taxon>Pterygota</taxon>
        <taxon>Neoptera</taxon>
        <taxon>Endopterygota</taxon>
        <taxon>Diptera</taxon>
        <taxon>Nematocera</taxon>
        <taxon>Chironomoidea</taxon>
        <taxon>Ceratopogonidae</taxon>
        <taxon>Ceratopogoninae</taxon>
        <taxon>Culicoides</taxon>
        <taxon>Monoculicoides</taxon>
    </lineage>
</organism>
<sequence length="235" mass="27474">MQELPKTASFTSKKQIMGMWFGTEVITHHDHDVGEYNYESCIIVHLSEITHEMMQQDNKQHHYGYGQDYLHHEREHERYHNRNHHSRDSVDQTYKNQPTRYLRLIWDEKGVVLEYTLRFNNTRRGFWMSSSPQKGTMLELPYNQFTGTVQVIKAVGTHIVLTFCQNLPTSQLFSIVLTRHPNELSVDEIHSIRSLLKRRGLNVASVRKVCLNGAPQLAISYASLILLAFTFVFKL</sequence>
<dbReference type="EMBL" id="UFQT01000006">
    <property type="protein sequence ID" value="SSX17444.1"/>
    <property type="molecule type" value="Genomic_DNA"/>
</dbReference>